<dbReference type="GO" id="GO:0016787">
    <property type="term" value="F:hydrolase activity"/>
    <property type="evidence" value="ECO:0007669"/>
    <property type="project" value="UniProtKB-KW"/>
</dbReference>
<dbReference type="InterPro" id="IPR042002">
    <property type="entry name" value="Sortase_C"/>
</dbReference>
<accession>A0A4Q1RK43</accession>
<name>A0A4Q1RK43_9FIRM</name>
<evidence type="ECO:0000256" key="3">
    <source>
        <dbReference type="SAM" id="Phobius"/>
    </source>
</evidence>
<protein>
    <submittedName>
        <fullName evidence="4">Class C sortase</fullName>
    </submittedName>
</protein>
<proteinExistence type="predicted"/>
<dbReference type="RefSeq" id="WP_129258566.1">
    <property type="nucleotide sequence ID" value="NZ_SDKC01000001.1"/>
</dbReference>
<evidence type="ECO:0000256" key="1">
    <source>
        <dbReference type="ARBA" id="ARBA00022801"/>
    </source>
</evidence>
<keyword evidence="1" id="KW-0378">Hydrolase</keyword>
<dbReference type="InterPro" id="IPR005754">
    <property type="entry name" value="Sortase"/>
</dbReference>
<evidence type="ECO:0000256" key="2">
    <source>
        <dbReference type="PIRSR" id="PIRSR605754-1"/>
    </source>
</evidence>
<dbReference type="OrthoDB" id="1648028at2"/>
<organism evidence="4 5">
    <name type="scientific">Blautia faecicola</name>
    <dbReference type="NCBI Taxonomy" id="2509240"/>
    <lineage>
        <taxon>Bacteria</taxon>
        <taxon>Bacillati</taxon>
        <taxon>Bacillota</taxon>
        <taxon>Clostridia</taxon>
        <taxon>Lachnospirales</taxon>
        <taxon>Lachnospiraceae</taxon>
        <taxon>Blautia</taxon>
    </lineage>
</organism>
<dbReference type="InterPro" id="IPR023365">
    <property type="entry name" value="Sortase_dom-sf"/>
</dbReference>
<evidence type="ECO:0000313" key="4">
    <source>
        <dbReference type="EMBL" id="RXS76058.1"/>
    </source>
</evidence>
<sequence length="299" mass="33926">MKRKLSGILFGLLFLTGFGILVYPTVSNQWNTYRQSRLISDYEKVVSDMKPEDYTEEWEAAREFDSTLVQNNIYGDVFGSDDTQIEDTDYWKVLNVAEDGVMGYLSIPKINVRLAIYHGTAEDVLQTGIGHMNGTSLPIGGESTHSVLAAHRGLPAARLFTDIDQMQQGDMFYIHVLDETLAYQVDQILDMVEKDDHETLEDALQIQEGKDQVTLFTCTPYGVNSHRLLVRGTRVPYNGEEETENTPVDSMLRAIQNYYMLYLILGLAVTLLVILIMKFLFDRKNKKHSGKTDDMSKEG</sequence>
<feature type="active site" description="Proton donor/acceptor" evidence="2">
    <location>
        <position position="151"/>
    </location>
</feature>
<dbReference type="Pfam" id="PF04203">
    <property type="entry name" value="Sortase"/>
    <property type="match status" value="1"/>
</dbReference>
<evidence type="ECO:0000313" key="5">
    <source>
        <dbReference type="Proteomes" id="UP000290106"/>
    </source>
</evidence>
<keyword evidence="3" id="KW-1133">Transmembrane helix</keyword>
<dbReference type="CDD" id="cd05827">
    <property type="entry name" value="Sortase_C"/>
    <property type="match status" value="1"/>
</dbReference>
<dbReference type="Gene3D" id="2.40.260.10">
    <property type="entry name" value="Sortase"/>
    <property type="match status" value="1"/>
</dbReference>
<gene>
    <name evidence="4" type="ORF">ETP43_13180</name>
</gene>
<dbReference type="NCBIfam" id="NF033745">
    <property type="entry name" value="class_C_sortase"/>
    <property type="match status" value="1"/>
</dbReference>
<feature type="active site" description="Acyl-thioester intermediate" evidence="2">
    <location>
        <position position="218"/>
    </location>
</feature>
<dbReference type="EMBL" id="SDKC01000001">
    <property type="protein sequence ID" value="RXS76058.1"/>
    <property type="molecule type" value="Genomic_DNA"/>
</dbReference>
<keyword evidence="3" id="KW-0472">Membrane</keyword>
<feature type="transmembrane region" description="Helical" evidence="3">
    <location>
        <begin position="259"/>
        <end position="281"/>
    </location>
</feature>
<dbReference type="Proteomes" id="UP000290106">
    <property type="component" value="Unassembled WGS sequence"/>
</dbReference>
<dbReference type="NCBIfam" id="TIGR01076">
    <property type="entry name" value="sortase_fam"/>
    <property type="match status" value="1"/>
</dbReference>
<dbReference type="AlphaFoldDB" id="A0A4Q1RK43"/>
<dbReference type="SUPFAM" id="SSF63817">
    <property type="entry name" value="Sortase"/>
    <property type="match status" value="1"/>
</dbReference>
<keyword evidence="3" id="KW-0812">Transmembrane</keyword>
<comment type="caution">
    <text evidence="4">The sequence shown here is derived from an EMBL/GenBank/DDBJ whole genome shotgun (WGS) entry which is preliminary data.</text>
</comment>
<keyword evidence="5" id="KW-1185">Reference proteome</keyword>
<reference evidence="4 5" key="1">
    <citation type="submission" date="2019-01" db="EMBL/GenBank/DDBJ databases">
        <title>Blautia sp. nov. KGMB01111 isolated human feces.</title>
        <authorList>
            <person name="Park J.-E."/>
            <person name="Kim J.-S."/>
            <person name="Park S.-H."/>
        </authorList>
    </citation>
    <scope>NUCLEOTIDE SEQUENCE [LARGE SCALE GENOMIC DNA]</scope>
    <source>
        <strain evidence="4 5">KGMB01111</strain>
    </source>
</reference>